<dbReference type="RefSeq" id="WP_379102479.1">
    <property type="nucleotide sequence ID" value="NZ_JBHUGZ010000017.1"/>
</dbReference>
<feature type="domain" description="Peptidase M16 C-terminal" evidence="4">
    <location>
        <begin position="652"/>
        <end position="831"/>
    </location>
</feature>
<dbReference type="InterPro" id="IPR050361">
    <property type="entry name" value="MPP/UQCRC_Complex"/>
</dbReference>
<dbReference type="PANTHER" id="PTHR11851:SF49">
    <property type="entry name" value="MITOCHONDRIAL-PROCESSING PEPTIDASE SUBUNIT ALPHA"/>
    <property type="match status" value="1"/>
</dbReference>
<sequence>MFAAIGMGVIMKRVFLAFTVVLAILNGAWAQAEPVVTYALDNGLQVVLVSDHRAPKVVMNLRYRVGSMNEPAGRSGFAHLFEHLMFSGTPAWPNVFGAHAALGNEINAWTTEDGTVFYVDGLSSSLPMILSLEADRMANLGRSVTQAKLDLQRSVVKNEMRQNVLDKAGASGWEAFWSGLFPKPHPYSRMVIGSLADLDAATLDDVRGFFNTYYLPNNAALVLVGDLKVDDTKALIADTFGRVPRGADVARPAVPEPTQARLKLVLEDRVPSPVVVVGFRGPAAQSPDNGALSIAAELLGNGEYGFLRNRLVSEQGVATYANASWTGGLLGGRFTFEAGAAAGVTPEALESAMRAAFADFQKTPLDPADVERARNGILLATRLGSEALKDRAGTVSYNADILGDAQSALVDDPRVKNASDADVEATMKRLLQPEDASVLVLKPGPRGGYPDALIGSSGTPQPFTAPERAAIDIPKHAAGEAPSAALPALETATLSNGIKLVHYTMPAAPMVYVAASAEGGWNSVPEGKEGLLELAASMATRGAGERSSADFAKAASDIGAGVGYQAGYLTTAMTLGVPPEKLDQGLGLLADAVLKPRFDKADWTVLMAQTVDWLNGREADLPGVAGRAAKAALIAQAPDKAAIDWSAKALASISLDDARAAFKMEFTPKAVTFYSVGPMPVATVAASLEKAFGTWVDDAAGYAVVPSPAAHFNGGQKVLLVPEPGASQSALFVARPAPGTDEGERAESTAVANLLGDDFSSRLNSVIREEKGYSYGVSSYLLSPMKAGSGLVVATTVERANTGPAITEILKGFAGLTTLPVAQDEVDRTVTVYRRALAGSAETSAGLFGSLIGAVGSGSTLEDQQSRMTARTQLTLDAVQKQALALSSLDPSLIVVAGDPDVVMPQLAAIGLGDVEIVKRDDDGEQTAMRALDLLGGKQQAPLSASLWRVGDGGTTRAVHSCALAKDCGAQIHAD</sequence>
<dbReference type="Pfam" id="PF00675">
    <property type="entry name" value="Peptidase_M16"/>
    <property type="match status" value="1"/>
</dbReference>
<name>A0ABW4UI40_9HYPH</name>
<dbReference type="Pfam" id="PF05193">
    <property type="entry name" value="Peptidase_M16_C"/>
    <property type="match status" value="2"/>
</dbReference>
<evidence type="ECO:0000259" key="3">
    <source>
        <dbReference type="Pfam" id="PF00675"/>
    </source>
</evidence>
<feature type="domain" description="Peptidase M16 N-terminal" evidence="3">
    <location>
        <begin position="46"/>
        <end position="162"/>
    </location>
</feature>
<dbReference type="PANTHER" id="PTHR11851">
    <property type="entry name" value="METALLOPROTEASE"/>
    <property type="match status" value="1"/>
</dbReference>
<reference evidence="6" key="1">
    <citation type="journal article" date="2019" name="Int. J. Syst. Evol. Microbiol.">
        <title>The Global Catalogue of Microorganisms (GCM) 10K type strain sequencing project: providing services to taxonomists for standard genome sequencing and annotation.</title>
        <authorList>
            <consortium name="The Broad Institute Genomics Platform"/>
            <consortium name="The Broad Institute Genome Sequencing Center for Infectious Disease"/>
            <person name="Wu L."/>
            <person name="Ma J."/>
        </authorList>
    </citation>
    <scope>NUCLEOTIDE SEQUENCE [LARGE SCALE GENOMIC DNA]</scope>
    <source>
        <strain evidence="6">CGMCC 1.16225</strain>
    </source>
</reference>
<feature type="domain" description="Peptidase M16 C-terminal" evidence="4">
    <location>
        <begin position="201"/>
        <end position="376"/>
    </location>
</feature>
<evidence type="ECO:0000259" key="4">
    <source>
        <dbReference type="Pfam" id="PF05193"/>
    </source>
</evidence>
<evidence type="ECO:0000256" key="2">
    <source>
        <dbReference type="ARBA" id="ARBA00023049"/>
    </source>
</evidence>
<dbReference type="Proteomes" id="UP001597405">
    <property type="component" value="Unassembled WGS sequence"/>
</dbReference>
<evidence type="ECO:0000256" key="1">
    <source>
        <dbReference type="ARBA" id="ARBA00007261"/>
    </source>
</evidence>
<dbReference type="Gene3D" id="3.30.830.10">
    <property type="entry name" value="Metalloenzyme, LuxS/M16 peptidase-like"/>
    <property type="match status" value="4"/>
</dbReference>
<protein>
    <submittedName>
        <fullName evidence="5">M16 family metallopeptidase</fullName>
    </submittedName>
</protein>
<comment type="similarity">
    <text evidence="1">Belongs to the peptidase M16 family.</text>
</comment>
<dbReference type="InterPro" id="IPR011765">
    <property type="entry name" value="Pept_M16_N"/>
</dbReference>
<gene>
    <name evidence="5" type="ORF">ACFSOZ_25665</name>
</gene>
<evidence type="ECO:0000313" key="5">
    <source>
        <dbReference type="EMBL" id="MFD1985837.1"/>
    </source>
</evidence>
<keyword evidence="2" id="KW-0482">Metalloprotease</keyword>
<accession>A0ABW4UI40</accession>
<dbReference type="InterPro" id="IPR011249">
    <property type="entry name" value="Metalloenz_LuxS/M16"/>
</dbReference>
<dbReference type="EMBL" id="JBHUGZ010000017">
    <property type="protein sequence ID" value="MFD1985837.1"/>
    <property type="molecule type" value="Genomic_DNA"/>
</dbReference>
<keyword evidence="2" id="KW-0645">Protease</keyword>
<comment type="caution">
    <text evidence="5">The sequence shown here is derived from an EMBL/GenBank/DDBJ whole genome shotgun (WGS) entry which is preliminary data.</text>
</comment>
<dbReference type="InterPro" id="IPR007863">
    <property type="entry name" value="Peptidase_M16_C"/>
</dbReference>
<evidence type="ECO:0000313" key="6">
    <source>
        <dbReference type="Proteomes" id="UP001597405"/>
    </source>
</evidence>
<keyword evidence="2" id="KW-0378">Hydrolase</keyword>
<keyword evidence="6" id="KW-1185">Reference proteome</keyword>
<organism evidence="5 6">
    <name type="scientific">Mesorhizobium newzealandense</name>
    <dbReference type="NCBI Taxonomy" id="1300302"/>
    <lineage>
        <taxon>Bacteria</taxon>
        <taxon>Pseudomonadati</taxon>
        <taxon>Pseudomonadota</taxon>
        <taxon>Alphaproteobacteria</taxon>
        <taxon>Hyphomicrobiales</taxon>
        <taxon>Phyllobacteriaceae</taxon>
        <taxon>Mesorhizobium</taxon>
    </lineage>
</organism>
<proteinExistence type="inferred from homology"/>
<dbReference type="SUPFAM" id="SSF63411">
    <property type="entry name" value="LuxS/MPP-like metallohydrolase"/>
    <property type="match status" value="4"/>
</dbReference>